<accession>A0ABQ5N4D0</accession>
<keyword evidence="2" id="KW-0378">Hydrolase</keyword>
<dbReference type="PIRSF" id="PIRSF005962">
    <property type="entry name" value="Pept_M20D_amidohydro"/>
    <property type="match status" value="1"/>
</dbReference>
<protein>
    <submittedName>
        <fullName evidence="2">p-aminobenzoyl-glutamate hydrolase subunit A</fullName>
    </submittedName>
</protein>
<keyword evidence="3" id="KW-1185">Reference proteome</keyword>
<gene>
    <name evidence="2" type="primary">abgA</name>
    <name evidence="2" type="ORF">bsdE14_14680</name>
</gene>
<dbReference type="Pfam" id="PF01546">
    <property type="entry name" value="Peptidase_M20"/>
    <property type="match status" value="1"/>
</dbReference>
<name>A0ABQ5N4D0_9CLOT</name>
<dbReference type="NCBIfam" id="TIGR01891">
    <property type="entry name" value="amidohydrolases"/>
    <property type="match status" value="1"/>
</dbReference>
<dbReference type="Gene3D" id="3.40.630.10">
    <property type="entry name" value="Zn peptidases"/>
    <property type="match status" value="2"/>
</dbReference>
<reference evidence="2 3" key="1">
    <citation type="journal article" date="2024" name="Int. J. Syst. Evol. Microbiol.">
        <title>Clostridium omnivorum sp. nov., isolated from anoxic soil under the treatment of reductive soil disinfestation.</title>
        <authorList>
            <person name="Ueki A."/>
            <person name="Tonouchi A."/>
            <person name="Kaku N."/>
            <person name="Honma S."/>
            <person name="Ueki K."/>
        </authorList>
    </citation>
    <scope>NUCLEOTIDE SEQUENCE [LARGE SCALE GENOMIC DNA]</scope>
    <source>
        <strain evidence="2 3">E14</strain>
    </source>
</reference>
<dbReference type="PANTHER" id="PTHR30575">
    <property type="entry name" value="PEPTIDASE M20"/>
    <property type="match status" value="1"/>
</dbReference>
<sequence length="433" mass="47325">MDETINSLADNIESKIIEMRRDFHKYPELGFMEFRTASLIARRLIELGYEVKLGREVLKEAFRMDVPEEAILKENLKKALSYGADKKIAEEMKDGFTGVVASVGNGKGPIVALRFDIDALQINESEDISHKPYREGFSSIEKNVMHACGHDGHAAIGLGVAEILAQISERLKGTVKLIFQPAEEGVRGAKAMVEAGVLEDVDFLISGNIGINSRKSGELVCGTSGFLSTSKIDAEFIGKASHAAAAPEKGDNALLSAASAVMNLYSIPRNSEGETRINVGCLQAGVQRNVIPERAYMIIETRGETTALNEYMKSYAERILKASAEMHGTRVHIKYMGSSISAISDEEMAAIVENAAAHMGVYNKIHHEKVKFGASEDIAYMMERVQATGGKATYIMFGSDLMGEHHSSNFDFNEADLIKAVKLYSNVVYDILA</sequence>
<comment type="caution">
    <text evidence="2">The sequence shown here is derived from an EMBL/GenBank/DDBJ whole genome shotgun (WGS) entry which is preliminary data.</text>
</comment>
<dbReference type="EMBL" id="BRXR01000001">
    <property type="protein sequence ID" value="GLC30058.1"/>
    <property type="molecule type" value="Genomic_DNA"/>
</dbReference>
<dbReference type="InterPro" id="IPR017439">
    <property type="entry name" value="Amidohydrolase"/>
</dbReference>
<dbReference type="SUPFAM" id="SSF55031">
    <property type="entry name" value="Bacterial exopeptidase dimerisation domain"/>
    <property type="match status" value="1"/>
</dbReference>
<dbReference type="InterPro" id="IPR011650">
    <property type="entry name" value="Peptidase_M20_dimer"/>
</dbReference>
<dbReference type="RefSeq" id="WP_264849324.1">
    <property type="nucleotide sequence ID" value="NZ_BRXR01000001.1"/>
</dbReference>
<evidence type="ECO:0000313" key="3">
    <source>
        <dbReference type="Proteomes" id="UP001208567"/>
    </source>
</evidence>
<dbReference type="PANTHER" id="PTHR30575:SF3">
    <property type="entry name" value="PEPTIDASE M20 DIMERISATION DOMAIN-CONTAINING PROTEIN"/>
    <property type="match status" value="1"/>
</dbReference>
<dbReference type="Pfam" id="PF07687">
    <property type="entry name" value="M20_dimer"/>
    <property type="match status" value="1"/>
</dbReference>
<evidence type="ECO:0000313" key="2">
    <source>
        <dbReference type="EMBL" id="GLC30058.1"/>
    </source>
</evidence>
<feature type="domain" description="Peptidase M20 dimerisation" evidence="1">
    <location>
        <begin position="235"/>
        <end position="321"/>
    </location>
</feature>
<dbReference type="GO" id="GO:0016787">
    <property type="term" value="F:hydrolase activity"/>
    <property type="evidence" value="ECO:0007669"/>
    <property type="project" value="UniProtKB-KW"/>
</dbReference>
<proteinExistence type="predicted"/>
<dbReference type="SUPFAM" id="SSF53187">
    <property type="entry name" value="Zn-dependent exopeptidases"/>
    <property type="match status" value="1"/>
</dbReference>
<dbReference type="InterPro" id="IPR052030">
    <property type="entry name" value="Peptidase_M20/M20A_hydrolases"/>
</dbReference>
<dbReference type="InterPro" id="IPR036264">
    <property type="entry name" value="Bact_exopeptidase_dim_dom"/>
</dbReference>
<organism evidence="2 3">
    <name type="scientific">Clostridium omnivorum</name>
    <dbReference type="NCBI Taxonomy" id="1604902"/>
    <lineage>
        <taxon>Bacteria</taxon>
        <taxon>Bacillati</taxon>
        <taxon>Bacillota</taxon>
        <taxon>Clostridia</taxon>
        <taxon>Eubacteriales</taxon>
        <taxon>Clostridiaceae</taxon>
        <taxon>Clostridium</taxon>
    </lineage>
</organism>
<evidence type="ECO:0000259" key="1">
    <source>
        <dbReference type="Pfam" id="PF07687"/>
    </source>
</evidence>
<dbReference type="InterPro" id="IPR002933">
    <property type="entry name" value="Peptidase_M20"/>
</dbReference>
<dbReference type="Proteomes" id="UP001208567">
    <property type="component" value="Unassembled WGS sequence"/>
</dbReference>